<feature type="region of interest" description="Disordered" evidence="1">
    <location>
        <begin position="1"/>
        <end position="22"/>
    </location>
</feature>
<evidence type="ECO:0000313" key="3">
    <source>
        <dbReference type="Proteomes" id="UP000322530"/>
    </source>
</evidence>
<name>A0A5A5TJU5_9CHLR</name>
<evidence type="ECO:0000256" key="1">
    <source>
        <dbReference type="SAM" id="MobiDB-lite"/>
    </source>
</evidence>
<comment type="caution">
    <text evidence="2">The sequence shown here is derived from an EMBL/GenBank/DDBJ whole genome shotgun (WGS) entry which is preliminary data.</text>
</comment>
<organism evidence="2 3">
    <name type="scientific">Dictyobacter arantiisoli</name>
    <dbReference type="NCBI Taxonomy" id="2014874"/>
    <lineage>
        <taxon>Bacteria</taxon>
        <taxon>Bacillati</taxon>
        <taxon>Chloroflexota</taxon>
        <taxon>Ktedonobacteria</taxon>
        <taxon>Ktedonobacterales</taxon>
        <taxon>Dictyobacteraceae</taxon>
        <taxon>Dictyobacter</taxon>
    </lineage>
</organism>
<dbReference type="AlphaFoldDB" id="A0A5A5TJU5"/>
<sequence length="59" mass="7012">MEDEDYSNNTQLPRHTSPFDTIRQVDERGQEYWSARNLSYVEFSSSFHRSRPNGPQISF</sequence>
<proteinExistence type="predicted"/>
<reference evidence="2 3" key="1">
    <citation type="submission" date="2019-01" db="EMBL/GenBank/DDBJ databases">
        <title>Draft genome sequence of Dictyobacter sp. Uno17.</title>
        <authorList>
            <person name="Wang C.M."/>
            <person name="Zheng Y."/>
            <person name="Sakai Y."/>
            <person name="Abe K."/>
            <person name="Yokota A."/>
            <person name="Yabe S."/>
        </authorList>
    </citation>
    <scope>NUCLEOTIDE SEQUENCE [LARGE SCALE GENOMIC DNA]</scope>
    <source>
        <strain evidence="2 3">Uno17</strain>
    </source>
</reference>
<keyword evidence="3" id="KW-1185">Reference proteome</keyword>
<dbReference type="EMBL" id="BIXY01000163">
    <property type="protein sequence ID" value="GCF11880.1"/>
    <property type="molecule type" value="Genomic_DNA"/>
</dbReference>
<evidence type="ECO:0008006" key="4">
    <source>
        <dbReference type="Google" id="ProtNLM"/>
    </source>
</evidence>
<gene>
    <name evidence="2" type="ORF">KDI_54440</name>
</gene>
<dbReference type="Proteomes" id="UP000322530">
    <property type="component" value="Unassembled WGS sequence"/>
</dbReference>
<protein>
    <recommendedName>
        <fullName evidence="4">DNA damage-inducible protein D</fullName>
    </recommendedName>
</protein>
<evidence type="ECO:0000313" key="2">
    <source>
        <dbReference type="EMBL" id="GCF11880.1"/>
    </source>
</evidence>
<accession>A0A5A5TJU5</accession>